<protein>
    <submittedName>
        <fullName evidence="1">Uncharacterized protein</fullName>
    </submittedName>
</protein>
<organism evidence="1 2">
    <name type="scientific">Neurospora intermedia</name>
    <dbReference type="NCBI Taxonomy" id="5142"/>
    <lineage>
        <taxon>Eukaryota</taxon>
        <taxon>Fungi</taxon>
        <taxon>Dikarya</taxon>
        <taxon>Ascomycota</taxon>
        <taxon>Pezizomycotina</taxon>
        <taxon>Sordariomycetes</taxon>
        <taxon>Sordariomycetidae</taxon>
        <taxon>Sordariales</taxon>
        <taxon>Sordariaceae</taxon>
        <taxon>Neurospora</taxon>
    </lineage>
</organism>
<accession>A0ABR3D367</accession>
<proteinExistence type="predicted"/>
<sequence>MDFKRASRWHLEGNLGLVVSSLTDKRNPPFELSPTQSRPGFLRYRTALGSIKMSRSSAAQQTCMLLVRSATGTMKNPFDIIKPPFCTVAEARFLSTRLSDYSPTRGLSCSKMCGVSQQAVTIDTAYRCCY</sequence>
<evidence type="ECO:0000313" key="1">
    <source>
        <dbReference type="EMBL" id="KAL0466101.1"/>
    </source>
</evidence>
<reference evidence="1 2" key="1">
    <citation type="submission" date="2023-09" db="EMBL/GenBank/DDBJ databases">
        <title>Multi-omics analysis of a traditional fermented food reveals byproduct-associated fungal strains for waste-to-food upcycling.</title>
        <authorList>
            <consortium name="Lawrence Berkeley National Laboratory"/>
            <person name="Rekdal V.M."/>
            <person name="Villalobos-Escobedo J.M."/>
            <person name="Rodriguez-Valeron N."/>
            <person name="Garcia M.O."/>
            <person name="Vasquez D.P."/>
            <person name="Damayanti I."/>
            <person name="Sorensen P.M."/>
            <person name="Baidoo E.E."/>
            <person name="De Carvalho A.C."/>
            <person name="Riley R."/>
            <person name="Lipzen A."/>
            <person name="He G."/>
            <person name="Yan M."/>
            <person name="Haridas S."/>
            <person name="Daum C."/>
            <person name="Yoshinaga Y."/>
            <person name="Ng V."/>
            <person name="Grigoriev I.V."/>
            <person name="Munk R."/>
            <person name="Nuraida L."/>
            <person name="Wijaya C.H."/>
            <person name="Morales P.-C."/>
            <person name="Keasling J.D."/>
        </authorList>
    </citation>
    <scope>NUCLEOTIDE SEQUENCE [LARGE SCALE GENOMIC DNA]</scope>
    <source>
        <strain evidence="1 2">FGSC 2613</strain>
    </source>
</reference>
<comment type="caution">
    <text evidence="1">The sequence shown here is derived from an EMBL/GenBank/DDBJ whole genome shotgun (WGS) entry which is preliminary data.</text>
</comment>
<gene>
    <name evidence="1" type="ORF">QR685DRAFT_575710</name>
</gene>
<dbReference type="Proteomes" id="UP001451303">
    <property type="component" value="Unassembled WGS sequence"/>
</dbReference>
<evidence type="ECO:0000313" key="2">
    <source>
        <dbReference type="Proteomes" id="UP001451303"/>
    </source>
</evidence>
<keyword evidence="2" id="KW-1185">Reference proteome</keyword>
<name>A0ABR3D367_NEUIN</name>
<dbReference type="EMBL" id="JAVLET010000014">
    <property type="protein sequence ID" value="KAL0466101.1"/>
    <property type="molecule type" value="Genomic_DNA"/>
</dbReference>